<proteinExistence type="predicted"/>
<name>A0A4R3L539_9GAMM</name>
<dbReference type="Proteomes" id="UP000294599">
    <property type="component" value="Unassembled WGS sequence"/>
</dbReference>
<accession>A0A4R3L539</accession>
<reference evidence="1 2" key="1">
    <citation type="submission" date="2019-03" db="EMBL/GenBank/DDBJ databases">
        <title>Genomic Encyclopedia of Type Strains, Phase IV (KMG-IV): sequencing the most valuable type-strain genomes for metagenomic binning, comparative biology and taxonomic classification.</title>
        <authorList>
            <person name="Goeker M."/>
        </authorList>
    </citation>
    <scope>NUCLEOTIDE SEQUENCE [LARGE SCALE GENOMIC DNA]</scope>
    <source>
        <strain evidence="1 2">DSM 21944</strain>
    </source>
</reference>
<sequence>MQLTTAPTAELAVPRRVHLVRGRIDGALGEQVKLVDADIIASDVQALSP</sequence>
<organism evidence="1 2">
    <name type="scientific">Pseudofulvimonas gallinarii</name>
    <dbReference type="NCBI Taxonomy" id="634155"/>
    <lineage>
        <taxon>Bacteria</taxon>
        <taxon>Pseudomonadati</taxon>
        <taxon>Pseudomonadota</taxon>
        <taxon>Gammaproteobacteria</taxon>
        <taxon>Lysobacterales</taxon>
        <taxon>Rhodanobacteraceae</taxon>
        <taxon>Pseudofulvimonas</taxon>
    </lineage>
</organism>
<keyword evidence="2" id="KW-1185">Reference proteome</keyword>
<dbReference type="RefSeq" id="WP_164483857.1">
    <property type="nucleotide sequence ID" value="NZ_JBHLWF010000066.1"/>
</dbReference>
<protein>
    <submittedName>
        <fullName evidence="1">Uncharacterized protein</fullName>
    </submittedName>
</protein>
<comment type="caution">
    <text evidence="1">The sequence shown here is derived from an EMBL/GenBank/DDBJ whole genome shotgun (WGS) entry which is preliminary data.</text>
</comment>
<evidence type="ECO:0000313" key="2">
    <source>
        <dbReference type="Proteomes" id="UP000294599"/>
    </source>
</evidence>
<dbReference type="EMBL" id="SMAF01000043">
    <property type="protein sequence ID" value="TCS91974.1"/>
    <property type="molecule type" value="Genomic_DNA"/>
</dbReference>
<evidence type="ECO:0000313" key="1">
    <source>
        <dbReference type="EMBL" id="TCS91974.1"/>
    </source>
</evidence>
<gene>
    <name evidence="1" type="ORF">EDC25_14312</name>
</gene>
<dbReference type="AlphaFoldDB" id="A0A4R3L539"/>